<comment type="caution">
    <text evidence="2">The sequence shown here is derived from an EMBL/GenBank/DDBJ whole genome shotgun (WGS) entry which is preliminary data.</text>
</comment>
<dbReference type="OrthoDB" id="5983619at2759"/>
<protein>
    <submittedName>
        <fullName evidence="2">Uncharacterized protein</fullName>
    </submittedName>
</protein>
<evidence type="ECO:0000313" key="3">
    <source>
        <dbReference type="Proteomes" id="UP001163046"/>
    </source>
</evidence>
<feature type="region of interest" description="Disordered" evidence="1">
    <location>
        <begin position="1"/>
        <end position="38"/>
    </location>
</feature>
<sequence length="413" mass="46943">MVKESLDGLKRKWREREAQKRSKSDWSTTDVVPKGGRKKKTYVDEEALSPGSIMNIALGERYKSVDVYITNSGNSRMRPSSRSNWQQKLCKVLVDVCHPDGSTKVNPSAIKETPNHLLYLKLEVHGNRTFVGNVLQWHEIGFVVEIKGRKNEVTRKHFAIDLHSNRFRRSSGCGTTCKGEIPAEYNFPDYDQHTCCGGCESGCGPVAWAQVFGYFDRLAASYSMFSSTIYGDSSTQAPLYLTDKVKRFVEDIRSEIGTYCDDGQGATKDSNMRLIGPWFRSRQGSKSWVVSYRESRKKRSSGGSSVQRGQGRSWIQSKAVEFIKSGYPVILSFITESKDGHAVVATQYKGKSRRYRHCTSRKTGWWTGKRTKTVCSWKTAYDYEFFLHYGWGGRNNKWQQICPFGANVAYISQ</sequence>
<evidence type="ECO:0000313" key="2">
    <source>
        <dbReference type="EMBL" id="KAJ7365793.1"/>
    </source>
</evidence>
<keyword evidence="3" id="KW-1185">Reference proteome</keyword>
<evidence type="ECO:0000256" key="1">
    <source>
        <dbReference type="SAM" id="MobiDB-lite"/>
    </source>
</evidence>
<name>A0A9W9YT61_9CNID</name>
<proteinExistence type="predicted"/>
<accession>A0A9W9YT61</accession>
<gene>
    <name evidence="2" type="ORF">OS493_002512</name>
</gene>
<organism evidence="2 3">
    <name type="scientific">Desmophyllum pertusum</name>
    <dbReference type="NCBI Taxonomy" id="174260"/>
    <lineage>
        <taxon>Eukaryota</taxon>
        <taxon>Metazoa</taxon>
        <taxon>Cnidaria</taxon>
        <taxon>Anthozoa</taxon>
        <taxon>Hexacorallia</taxon>
        <taxon>Scleractinia</taxon>
        <taxon>Caryophylliina</taxon>
        <taxon>Caryophylliidae</taxon>
        <taxon>Desmophyllum</taxon>
    </lineage>
</organism>
<reference evidence="2" key="1">
    <citation type="submission" date="2023-01" db="EMBL/GenBank/DDBJ databases">
        <title>Genome assembly of the deep-sea coral Lophelia pertusa.</title>
        <authorList>
            <person name="Herrera S."/>
            <person name="Cordes E."/>
        </authorList>
    </citation>
    <scope>NUCLEOTIDE SEQUENCE</scope>
    <source>
        <strain evidence="2">USNM1676648</strain>
        <tissue evidence="2">Polyp</tissue>
    </source>
</reference>
<dbReference type="InterPro" id="IPR044934">
    <property type="entry name" value="Streptopain_sf"/>
</dbReference>
<dbReference type="AlphaFoldDB" id="A0A9W9YT61"/>
<feature type="compositionally biased region" description="Basic and acidic residues" evidence="1">
    <location>
        <begin position="1"/>
        <end position="24"/>
    </location>
</feature>
<dbReference type="Proteomes" id="UP001163046">
    <property type="component" value="Unassembled WGS sequence"/>
</dbReference>
<dbReference type="EMBL" id="MU827302">
    <property type="protein sequence ID" value="KAJ7365793.1"/>
    <property type="molecule type" value="Genomic_DNA"/>
</dbReference>
<dbReference type="Gene3D" id="3.90.70.50">
    <property type="entry name" value="Peptidase C10, streptopain"/>
    <property type="match status" value="1"/>
</dbReference>